<comment type="catalytic activity">
    <reaction evidence="5">
        <text>[protein]-peptidylproline (omega=180) = [protein]-peptidylproline (omega=0)</text>
        <dbReference type="Rhea" id="RHEA:16237"/>
        <dbReference type="Rhea" id="RHEA-COMP:10747"/>
        <dbReference type="Rhea" id="RHEA-COMP:10748"/>
        <dbReference type="ChEBI" id="CHEBI:83833"/>
        <dbReference type="ChEBI" id="CHEBI:83834"/>
        <dbReference type="EC" id="5.2.1.8"/>
    </reaction>
</comment>
<dbReference type="EC" id="5.2.1.8" evidence="5"/>
<evidence type="ECO:0000256" key="1">
    <source>
        <dbReference type="ARBA" id="ARBA00002388"/>
    </source>
</evidence>
<gene>
    <name evidence="7" type="ORF">QWZ16_05640</name>
</gene>
<sequence>MWKLALASLTLVSQLALAGPKVEFETNIGAFTIELNQEKAPISVENFLKYVKDGSYVGTQFHRVIPGFMAQGGGFNQEMKQLPSYEPIKNEASNGLKNETATVAMARTNNPDSATRQFFINYVDNSFLDYDQRPPGYAVFGKVTRGFDIVQNMTKQGTKTVGRYRDVPKNTIIIKKVTLLP</sequence>
<comment type="similarity">
    <text evidence="2 5">Belongs to the cyclophilin-type PPIase family.</text>
</comment>
<evidence type="ECO:0000256" key="2">
    <source>
        <dbReference type="ARBA" id="ARBA00007365"/>
    </source>
</evidence>
<dbReference type="InterPro" id="IPR024936">
    <property type="entry name" value="Cyclophilin-type_PPIase"/>
</dbReference>
<name>A0ABT8BPX6_9VIBR</name>
<dbReference type="PRINTS" id="PR00153">
    <property type="entry name" value="CSAPPISMRASE"/>
</dbReference>
<evidence type="ECO:0000313" key="7">
    <source>
        <dbReference type="EMBL" id="MDN3609206.1"/>
    </source>
</evidence>
<dbReference type="InterPro" id="IPR044665">
    <property type="entry name" value="E_coli_cyclophilin_A-like"/>
</dbReference>
<dbReference type="SUPFAM" id="SSF50891">
    <property type="entry name" value="Cyclophilin-like"/>
    <property type="match status" value="1"/>
</dbReference>
<accession>A0ABT8BPX6</accession>
<keyword evidence="8" id="KW-1185">Reference proteome</keyword>
<dbReference type="RefSeq" id="WP_170882332.1">
    <property type="nucleotide sequence ID" value="NZ_JABEYA020000002.1"/>
</dbReference>
<keyword evidence="3 5" id="KW-0697">Rotamase</keyword>
<protein>
    <recommendedName>
        <fullName evidence="5">Peptidyl-prolyl cis-trans isomerase</fullName>
        <shortName evidence="5">PPIase</shortName>
        <ecNumber evidence="5">5.2.1.8</ecNumber>
    </recommendedName>
</protein>
<dbReference type="Gene3D" id="2.40.100.10">
    <property type="entry name" value="Cyclophilin-like"/>
    <property type="match status" value="1"/>
</dbReference>
<feature type="signal peptide" evidence="5">
    <location>
        <begin position="1"/>
        <end position="18"/>
    </location>
</feature>
<dbReference type="GO" id="GO:0003755">
    <property type="term" value="F:peptidyl-prolyl cis-trans isomerase activity"/>
    <property type="evidence" value="ECO:0007669"/>
    <property type="project" value="UniProtKB-EC"/>
</dbReference>
<comment type="caution">
    <text evidence="7">The sequence shown here is derived from an EMBL/GenBank/DDBJ whole genome shotgun (WGS) entry which is preliminary data.</text>
</comment>
<dbReference type="Pfam" id="PF00160">
    <property type="entry name" value="Pro_isomerase"/>
    <property type="match status" value="1"/>
</dbReference>
<dbReference type="PROSITE" id="PS00170">
    <property type="entry name" value="CSA_PPIASE_1"/>
    <property type="match status" value="1"/>
</dbReference>
<evidence type="ECO:0000256" key="3">
    <source>
        <dbReference type="ARBA" id="ARBA00023110"/>
    </source>
</evidence>
<dbReference type="InterPro" id="IPR029000">
    <property type="entry name" value="Cyclophilin-like_dom_sf"/>
</dbReference>
<dbReference type="PIRSF" id="PIRSF001467">
    <property type="entry name" value="Peptidylpro_ismrse"/>
    <property type="match status" value="1"/>
</dbReference>
<dbReference type="PROSITE" id="PS50072">
    <property type="entry name" value="CSA_PPIASE_2"/>
    <property type="match status" value="1"/>
</dbReference>
<reference evidence="8" key="1">
    <citation type="journal article" date="2019" name="Int. J. Syst. Evol. Microbiol.">
        <title>The Global Catalogue of Microorganisms (GCM) 10K type strain sequencing project: providing services to taxonomists for standard genome sequencing and annotation.</title>
        <authorList>
            <consortium name="The Broad Institute Genomics Platform"/>
            <consortium name="The Broad Institute Genome Sequencing Center for Infectious Disease"/>
            <person name="Wu L."/>
            <person name="Ma J."/>
        </authorList>
    </citation>
    <scope>NUCLEOTIDE SEQUENCE [LARGE SCALE GENOMIC DNA]</scope>
    <source>
        <strain evidence="8">CECT 7398</strain>
    </source>
</reference>
<feature type="domain" description="PPIase cyclophilin-type" evidence="6">
    <location>
        <begin position="25"/>
        <end position="179"/>
    </location>
</feature>
<keyword evidence="4 5" id="KW-0413">Isomerase</keyword>
<evidence type="ECO:0000256" key="5">
    <source>
        <dbReference type="RuleBase" id="RU363019"/>
    </source>
</evidence>
<organism evidence="7 8">
    <name type="scientific">Vibrio ostreicida</name>
    <dbReference type="NCBI Taxonomy" id="526588"/>
    <lineage>
        <taxon>Bacteria</taxon>
        <taxon>Pseudomonadati</taxon>
        <taxon>Pseudomonadota</taxon>
        <taxon>Gammaproteobacteria</taxon>
        <taxon>Vibrionales</taxon>
        <taxon>Vibrionaceae</taxon>
        <taxon>Vibrio</taxon>
    </lineage>
</organism>
<dbReference type="InterPro" id="IPR002130">
    <property type="entry name" value="Cyclophilin-type_PPIase_dom"/>
</dbReference>
<evidence type="ECO:0000256" key="4">
    <source>
        <dbReference type="ARBA" id="ARBA00023235"/>
    </source>
</evidence>
<proteinExistence type="inferred from homology"/>
<dbReference type="Proteomes" id="UP001238540">
    <property type="component" value="Unassembled WGS sequence"/>
</dbReference>
<dbReference type="InterPro" id="IPR020892">
    <property type="entry name" value="Cyclophilin-type_PPIase_CS"/>
</dbReference>
<feature type="chain" id="PRO_5045007859" description="Peptidyl-prolyl cis-trans isomerase" evidence="5">
    <location>
        <begin position="19"/>
        <end position="181"/>
    </location>
</feature>
<dbReference type="EMBL" id="JAUFQC010000001">
    <property type="protein sequence ID" value="MDN3609206.1"/>
    <property type="molecule type" value="Genomic_DNA"/>
</dbReference>
<evidence type="ECO:0000259" key="6">
    <source>
        <dbReference type="PROSITE" id="PS50072"/>
    </source>
</evidence>
<dbReference type="PANTHER" id="PTHR43246">
    <property type="entry name" value="PEPTIDYL-PROLYL CIS-TRANS ISOMERASE CYP38, CHLOROPLASTIC"/>
    <property type="match status" value="1"/>
</dbReference>
<keyword evidence="5" id="KW-0732">Signal</keyword>
<comment type="function">
    <text evidence="1 5">PPIases accelerate the folding of proteins. It catalyzes the cis-trans isomerization of proline imidic peptide bonds in oligopeptides.</text>
</comment>
<evidence type="ECO:0000313" key="8">
    <source>
        <dbReference type="Proteomes" id="UP001238540"/>
    </source>
</evidence>